<gene>
    <name evidence="4" type="ORF">FOZ76_27220</name>
</gene>
<dbReference type="RefSeq" id="WP_143951446.1">
    <property type="nucleotide sequence ID" value="NZ_BAABMB010000001.1"/>
</dbReference>
<dbReference type="Proteomes" id="UP000318405">
    <property type="component" value="Unassembled WGS sequence"/>
</dbReference>
<feature type="domain" description="Mannitol dehydrogenase N-terminal" evidence="2">
    <location>
        <begin position="250"/>
        <end position="438"/>
    </location>
</feature>
<protein>
    <submittedName>
        <fullName evidence="4">HAD-IA family hydrolase</fullName>
    </submittedName>
</protein>
<dbReference type="Pfam" id="PF08125">
    <property type="entry name" value="Mannitol_dh_C"/>
    <property type="match status" value="1"/>
</dbReference>
<evidence type="ECO:0000313" key="4">
    <source>
        <dbReference type="EMBL" id="TSH88279.1"/>
    </source>
</evidence>
<dbReference type="AlphaFoldDB" id="A0A556A5W3"/>
<dbReference type="PANTHER" id="PTHR18901">
    <property type="entry name" value="2-DEOXYGLUCOSE-6-PHOSPHATE PHOSPHATASE 2"/>
    <property type="match status" value="1"/>
</dbReference>
<dbReference type="SFLD" id="SFLDG01129">
    <property type="entry name" value="C1.5:_HAD__Beta-PGM__Phosphata"/>
    <property type="match status" value="1"/>
</dbReference>
<dbReference type="NCBIfam" id="TIGR01509">
    <property type="entry name" value="HAD-SF-IA-v3"/>
    <property type="match status" value="1"/>
</dbReference>
<dbReference type="Gene3D" id="1.10.150.240">
    <property type="entry name" value="Putative phosphatase, domain 2"/>
    <property type="match status" value="1"/>
</dbReference>
<keyword evidence="1" id="KW-0560">Oxidoreductase</keyword>
<dbReference type="GO" id="GO:0016787">
    <property type="term" value="F:hydrolase activity"/>
    <property type="evidence" value="ECO:0007669"/>
    <property type="project" value="UniProtKB-KW"/>
</dbReference>
<dbReference type="OrthoDB" id="9800058at2"/>
<reference evidence="4 5" key="1">
    <citation type="submission" date="2019-07" db="EMBL/GenBank/DDBJ databases">
        <title>Qingshengfaniella alkalisoli gen. nov., sp. nov., isolated from saline soil.</title>
        <authorList>
            <person name="Xu L."/>
            <person name="Huang X.-X."/>
            <person name="Sun J.-Q."/>
        </authorList>
    </citation>
    <scope>NUCLEOTIDE SEQUENCE [LARGE SCALE GENOMIC DNA]</scope>
    <source>
        <strain evidence="4 5">DSM 27279</strain>
    </source>
</reference>
<dbReference type="SUPFAM" id="SSF48179">
    <property type="entry name" value="6-phosphogluconate dehydrogenase C-terminal domain-like"/>
    <property type="match status" value="1"/>
</dbReference>
<evidence type="ECO:0000259" key="2">
    <source>
        <dbReference type="Pfam" id="PF01232"/>
    </source>
</evidence>
<accession>A0A556A5W3</accession>
<dbReference type="InterPro" id="IPR023198">
    <property type="entry name" value="PGP-like_dom2"/>
</dbReference>
<evidence type="ECO:0000259" key="3">
    <source>
        <dbReference type="Pfam" id="PF08125"/>
    </source>
</evidence>
<dbReference type="InterPro" id="IPR013131">
    <property type="entry name" value="Mannitol_DH_N"/>
</dbReference>
<dbReference type="SFLD" id="SFLDS00003">
    <property type="entry name" value="Haloacid_Dehalogenase"/>
    <property type="match status" value="1"/>
</dbReference>
<dbReference type="Pfam" id="PF13419">
    <property type="entry name" value="HAD_2"/>
    <property type="match status" value="1"/>
</dbReference>
<evidence type="ECO:0000313" key="5">
    <source>
        <dbReference type="Proteomes" id="UP000318405"/>
    </source>
</evidence>
<dbReference type="InterPro" id="IPR006439">
    <property type="entry name" value="HAD-SF_hydro_IA"/>
</dbReference>
<sequence length="734" mass="80809">MIEFQGKQIQAAIFDMDGTMFDTERLRFKTLNQASRELTGKPITETVLMGSLGLSAKRAEALAKSYHSEDYPYAEIRKRGDELELSYVRTYGVPVKTGLIEVLERLRKSGLVMAVATSSRRAIAEEYLINANVLKYFDITVCGDEVKQGKPHPEIFLRAAAALNTPPDQCLMFEDSENGLRSAAGAGGQAILIEDIKVPTAEMHAQALRSYGHMLDFLDELVACTPAMGVPALTEPFPQAMNQMRAGIHGFGAMGGGYLAQIFSHWDGYTRPCEIVATTGDATLRELVNAFGKYSVRYGAYAFDQTIDNVRLVDMADEAAVIDMYRACEVVGLSLPEVAIRGQAELIARGLVHRFEQNGRDLTILVVLNKVSGASFVRKQVQAALARVAHESIAAQIMAKTHFAETVVNRIASKLTRDALLRQARIKFELFEKNLLESTSDDARKPAPAARRGSDISRIAHKLRHASRYSQALGDLHLILFNSEPDMALYAQHGSPMLARLRQVRKVDDIGQIQLIKNRLWNGTHAIVAWYASLLGYETIGQGMGDDRIAALAIGLIKREIEPAMLREQPAMQPILASLTKTFIARCRASFKDPCARVGRDPLRKLQRSERVLGSIALAARHGIETPALEYGVALGILRALRTGAPLAECRRVRELYGQGHSLADVLAYDGPYNGKPYPGLDRQRDAALIARISRHFALLQDPDSDHWNWPLAWLESGGLGELAPATNLADIAA</sequence>
<dbReference type="NCBIfam" id="NF046057">
    <property type="entry name" value="bifunc_MtlD"/>
    <property type="match status" value="1"/>
</dbReference>
<dbReference type="PRINTS" id="PR00413">
    <property type="entry name" value="HADHALOGNASE"/>
</dbReference>
<keyword evidence="5" id="KW-1185">Reference proteome</keyword>
<dbReference type="InterPro" id="IPR013118">
    <property type="entry name" value="Mannitol_DH_C"/>
</dbReference>
<dbReference type="Pfam" id="PF01232">
    <property type="entry name" value="Mannitol_dh"/>
    <property type="match status" value="1"/>
</dbReference>
<dbReference type="InterPro" id="IPR041492">
    <property type="entry name" value="HAD_2"/>
</dbReference>
<dbReference type="Gene3D" id="3.40.50.1000">
    <property type="entry name" value="HAD superfamily/HAD-like"/>
    <property type="match status" value="1"/>
</dbReference>
<evidence type="ECO:0000256" key="1">
    <source>
        <dbReference type="ARBA" id="ARBA00023002"/>
    </source>
</evidence>
<proteinExistence type="predicted"/>
<feature type="domain" description="Mannitol dehydrogenase C-terminal" evidence="3">
    <location>
        <begin position="516"/>
        <end position="636"/>
    </location>
</feature>
<dbReference type="Gene3D" id="1.10.1040.10">
    <property type="entry name" value="N-(1-d-carboxylethyl)-l-norvaline Dehydrogenase, domain 2"/>
    <property type="match status" value="1"/>
</dbReference>
<dbReference type="SUPFAM" id="SSF56784">
    <property type="entry name" value="HAD-like"/>
    <property type="match status" value="1"/>
</dbReference>
<dbReference type="PANTHER" id="PTHR18901:SF38">
    <property type="entry name" value="PSEUDOURIDINE-5'-PHOSPHATASE"/>
    <property type="match status" value="1"/>
</dbReference>
<dbReference type="Gene3D" id="3.40.50.720">
    <property type="entry name" value="NAD(P)-binding Rossmann-like Domain"/>
    <property type="match status" value="1"/>
</dbReference>
<dbReference type="EMBL" id="VLTJ01000046">
    <property type="protein sequence ID" value="TSH88279.1"/>
    <property type="molecule type" value="Genomic_DNA"/>
</dbReference>
<keyword evidence="4" id="KW-0378">Hydrolase</keyword>
<comment type="caution">
    <text evidence="4">The sequence shown here is derived from an EMBL/GenBank/DDBJ whole genome shotgun (WGS) entry which is preliminary data.</text>
</comment>
<dbReference type="InterPro" id="IPR008927">
    <property type="entry name" value="6-PGluconate_DH-like_C_sf"/>
</dbReference>
<name>A0A556A5W3_9BURK</name>
<dbReference type="InterPro" id="IPR036412">
    <property type="entry name" value="HAD-like_sf"/>
</dbReference>
<dbReference type="InterPro" id="IPR023214">
    <property type="entry name" value="HAD_sf"/>
</dbReference>
<organism evidence="4 5">
    <name type="scientific">Verticiella sediminum</name>
    <dbReference type="NCBI Taxonomy" id="1247510"/>
    <lineage>
        <taxon>Bacteria</taxon>
        <taxon>Pseudomonadati</taxon>
        <taxon>Pseudomonadota</taxon>
        <taxon>Betaproteobacteria</taxon>
        <taxon>Burkholderiales</taxon>
        <taxon>Alcaligenaceae</taxon>
        <taxon>Verticiella</taxon>
    </lineage>
</organism>
<dbReference type="GO" id="GO:0016491">
    <property type="term" value="F:oxidoreductase activity"/>
    <property type="evidence" value="ECO:0007669"/>
    <property type="project" value="UniProtKB-KW"/>
</dbReference>
<dbReference type="InterPro" id="IPR013328">
    <property type="entry name" value="6PGD_dom2"/>
</dbReference>